<dbReference type="Proteomes" id="UP001150603">
    <property type="component" value="Unassembled WGS sequence"/>
</dbReference>
<evidence type="ECO:0000313" key="1">
    <source>
        <dbReference type="EMBL" id="KAJ1948706.1"/>
    </source>
</evidence>
<evidence type="ECO:0000313" key="2">
    <source>
        <dbReference type="Proteomes" id="UP001150603"/>
    </source>
</evidence>
<accession>A0ACC1JDR4</accession>
<organism evidence="1 2">
    <name type="scientific">Linderina macrospora</name>
    <dbReference type="NCBI Taxonomy" id="4868"/>
    <lineage>
        <taxon>Eukaryota</taxon>
        <taxon>Fungi</taxon>
        <taxon>Fungi incertae sedis</taxon>
        <taxon>Zoopagomycota</taxon>
        <taxon>Kickxellomycotina</taxon>
        <taxon>Kickxellomycetes</taxon>
        <taxon>Kickxellales</taxon>
        <taxon>Kickxellaceae</taxon>
        <taxon>Linderina</taxon>
    </lineage>
</organism>
<protein>
    <submittedName>
        <fullName evidence="1">Transcriptional regulator opi1</fullName>
    </submittedName>
</protein>
<proteinExistence type="predicted"/>
<comment type="caution">
    <text evidence="1">The sequence shown here is derived from an EMBL/GenBank/DDBJ whole genome shotgun (WGS) entry which is preliminary data.</text>
</comment>
<keyword evidence="2" id="KW-1185">Reference proteome</keyword>
<gene>
    <name evidence="1" type="primary">OPI1</name>
    <name evidence="1" type="ORF">FBU59_001468</name>
</gene>
<name>A0ACC1JDR4_9FUNG</name>
<dbReference type="EMBL" id="JANBPW010000652">
    <property type="protein sequence ID" value="KAJ1948706.1"/>
    <property type="molecule type" value="Genomic_DNA"/>
</dbReference>
<reference evidence="1" key="1">
    <citation type="submission" date="2022-07" db="EMBL/GenBank/DDBJ databases">
        <title>Phylogenomic reconstructions and comparative analyses of Kickxellomycotina fungi.</title>
        <authorList>
            <person name="Reynolds N.K."/>
            <person name="Stajich J.E."/>
            <person name="Barry K."/>
            <person name="Grigoriev I.V."/>
            <person name="Crous P."/>
            <person name="Smith M.E."/>
        </authorList>
    </citation>
    <scope>NUCLEOTIDE SEQUENCE</scope>
    <source>
        <strain evidence="1">NRRL 5244</strain>
    </source>
</reference>
<sequence length="441" mass="47740">MPINNLRKRTKDQAENEDVDDEAGARDSASYDNGKTKGAAQMSLAATTDEAQAADGRRWGVGSLIASAKERAVAYREDSMRRLKYCLEWVTYATALLNQHIYDLRKFLESLQEAARIVLAGGTNTATLEVAASDQQTENGEEGRQMSANALYATQNVREAALRLAQRKREIVVTVKKAVGIISQYAGSVLPGEARRQVRGLILSLPGRWMTVDTAVSVASSVTSDDSVPRNGAEESSSSSASGNIEANARRTLAFATESFYMLDNVRNVFQNLYVNAERWVGAPSTTNGSAAPEGEEGVPLVAVSAAAPEDPFNTYRDGAKSSSRGGTGKVPVRKPPKKLPAGLVMTAAVEEPSVNSQRLSTQSLVEIGEQMRRMDMSQKRSSMQQQGTSSMMDVDDATTVPHQYLLSSPQFSAVRTTYDEAVANKRNRTREPSPSRGANM</sequence>